<dbReference type="Proteomes" id="UP001374535">
    <property type="component" value="Chromosome 3"/>
</dbReference>
<protein>
    <recommendedName>
        <fullName evidence="1">RmlD-like substrate binding domain-containing protein</fullName>
    </recommendedName>
</protein>
<reference evidence="2 3" key="1">
    <citation type="journal article" date="2023" name="Life. Sci Alliance">
        <title>Evolutionary insights into 3D genome organization and epigenetic landscape of Vigna mungo.</title>
        <authorList>
            <person name="Junaid A."/>
            <person name="Singh B."/>
            <person name="Bhatia S."/>
        </authorList>
    </citation>
    <scope>NUCLEOTIDE SEQUENCE [LARGE SCALE GENOMIC DNA]</scope>
    <source>
        <strain evidence="2">Urdbean</strain>
    </source>
</reference>
<proteinExistence type="predicted"/>
<dbReference type="PANTHER" id="PTHR43242:SF1">
    <property type="entry name" value="NAD(P)-BINDING ROSSMANN-FOLD SUPERFAMILY PROTEIN"/>
    <property type="match status" value="1"/>
</dbReference>
<feature type="domain" description="RmlD-like substrate binding" evidence="1">
    <location>
        <begin position="226"/>
        <end position="342"/>
    </location>
</feature>
<dbReference type="CDD" id="cd05254">
    <property type="entry name" value="dTDP_HR_like_SDR_e"/>
    <property type="match status" value="1"/>
</dbReference>
<evidence type="ECO:0000259" key="1">
    <source>
        <dbReference type="Pfam" id="PF04321"/>
    </source>
</evidence>
<sequence length="347" mass="38232">MEKVKVLVVGGTGYLGQHLLQAYDNVILISNGNGYAYDLAFTHHSSPHPHLLGDAIPSSIYFQVDLKTGVGFEAIFNTFGQPDVVVNCAAISVPRACEIDPATAHAINVPSSLVKWLQSFEKRTTLLIHLSTDQVYEGEKSFYKEEDIAVPVNVYGKTKLAAEQFISENCPNFAILRSSIIYGPQTISPVPKSLPIQVVEVYLYSCKTMQKGYKEKSEQWIDGALAKGEEVQFFHDEFRCPIYVKDLVAIILALTSQWISEGKEMQLLLNVGGADRVSRVQMAEAVAQVRGYDTSLIKPVSASSVDRGVKSPADISMDISRLVQTLNIHPVSFKDGVRSTFATEARQ</sequence>
<evidence type="ECO:0000313" key="2">
    <source>
        <dbReference type="EMBL" id="WVZ17302.1"/>
    </source>
</evidence>
<dbReference type="Gene3D" id="3.40.50.720">
    <property type="entry name" value="NAD(P)-binding Rossmann-like Domain"/>
    <property type="match status" value="1"/>
</dbReference>
<dbReference type="AlphaFoldDB" id="A0AAQ3NYT5"/>
<dbReference type="InterPro" id="IPR036291">
    <property type="entry name" value="NAD(P)-bd_dom_sf"/>
</dbReference>
<dbReference type="EMBL" id="CP144698">
    <property type="protein sequence ID" value="WVZ17302.1"/>
    <property type="molecule type" value="Genomic_DNA"/>
</dbReference>
<dbReference type="SUPFAM" id="SSF51735">
    <property type="entry name" value="NAD(P)-binding Rossmann-fold domains"/>
    <property type="match status" value="1"/>
</dbReference>
<dbReference type="Pfam" id="PF04321">
    <property type="entry name" value="RmlD_sub_bind"/>
    <property type="match status" value="2"/>
</dbReference>
<dbReference type="PANTHER" id="PTHR43242">
    <property type="entry name" value="NAD(P)-BINDING ROSSMANN-FOLD SUPERFAMILY PROTEIN"/>
    <property type="match status" value="1"/>
</dbReference>
<organism evidence="2 3">
    <name type="scientific">Vigna mungo</name>
    <name type="common">Black gram</name>
    <name type="synonym">Phaseolus mungo</name>
    <dbReference type="NCBI Taxonomy" id="3915"/>
    <lineage>
        <taxon>Eukaryota</taxon>
        <taxon>Viridiplantae</taxon>
        <taxon>Streptophyta</taxon>
        <taxon>Embryophyta</taxon>
        <taxon>Tracheophyta</taxon>
        <taxon>Spermatophyta</taxon>
        <taxon>Magnoliopsida</taxon>
        <taxon>eudicotyledons</taxon>
        <taxon>Gunneridae</taxon>
        <taxon>Pentapetalae</taxon>
        <taxon>rosids</taxon>
        <taxon>fabids</taxon>
        <taxon>Fabales</taxon>
        <taxon>Fabaceae</taxon>
        <taxon>Papilionoideae</taxon>
        <taxon>50 kb inversion clade</taxon>
        <taxon>NPAAA clade</taxon>
        <taxon>indigoferoid/millettioid clade</taxon>
        <taxon>Phaseoleae</taxon>
        <taxon>Vigna</taxon>
    </lineage>
</organism>
<feature type="domain" description="RmlD-like substrate binding" evidence="1">
    <location>
        <begin position="5"/>
        <end position="184"/>
    </location>
</feature>
<evidence type="ECO:0000313" key="3">
    <source>
        <dbReference type="Proteomes" id="UP001374535"/>
    </source>
</evidence>
<name>A0AAQ3NYT5_VIGMU</name>
<accession>A0AAQ3NYT5</accession>
<dbReference type="InterPro" id="IPR029903">
    <property type="entry name" value="RmlD-like-bd"/>
</dbReference>
<keyword evidence="3" id="KW-1185">Reference proteome</keyword>
<gene>
    <name evidence="2" type="ORF">V8G54_010284</name>
</gene>